<name>A0A2S6HQ31_9FIRM</name>
<dbReference type="GO" id="GO:0016787">
    <property type="term" value="F:hydrolase activity"/>
    <property type="evidence" value="ECO:0007669"/>
    <property type="project" value="InterPro"/>
</dbReference>
<dbReference type="GO" id="GO:0016831">
    <property type="term" value="F:carboxy-lyase activity"/>
    <property type="evidence" value="ECO:0007669"/>
    <property type="project" value="InterPro"/>
</dbReference>
<dbReference type="Proteomes" id="UP000237749">
    <property type="component" value="Unassembled WGS sequence"/>
</dbReference>
<evidence type="ECO:0000313" key="4">
    <source>
        <dbReference type="Proteomes" id="UP000237749"/>
    </source>
</evidence>
<protein>
    <recommendedName>
        <fullName evidence="2">Amidohydrolase-related domain-containing protein</fullName>
    </recommendedName>
</protein>
<evidence type="ECO:0000313" key="3">
    <source>
        <dbReference type="EMBL" id="PPK79596.1"/>
    </source>
</evidence>
<dbReference type="InterPro" id="IPR006680">
    <property type="entry name" value="Amidohydro-rel"/>
</dbReference>
<organism evidence="3 4">
    <name type="scientific">Lacrimispora xylanisolvens</name>
    <dbReference type="NCBI Taxonomy" id="384636"/>
    <lineage>
        <taxon>Bacteria</taxon>
        <taxon>Bacillati</taxon>
        <taxon>Bacillota</taxon>
        <taxon>Clostridia</taxon>
        <taxon>Lachnospirales</taxon>
        <taxon>Lachnospiraceae</taxon>
        <taxon>Lacrimispora</taxon>
    </lineage>
</organism>
<dbReference type="PANTHER" id="PTHR21240">
    <property type="entry name" value="2-AMINO-3-CARBOXYLMUCONATE-6-SEMIALDEHYDE DECARBOXYLASE"/>
    <property type="match status" value="1"/>
</dbReference>
<dbReference type="InterPro" id="IPR032465">
    <property type="entry name" value="ACMSD"/>
</dbReference>
<keyword evidence="4" id="KW-1185">Reference proteome</keyword>
<dbReference type="SUPFAM" id="SSF51556">
    <property type="entry name" value="Metallo-dependent hydrolases"/>
    <property type="match status" value="1"/>
</dbReference>
<sequence length="264" mass="29094">MIIDGHSHVTLPIEEHISTMNKAGVDKTVLFSTTFHPETSVNFEEISTSIKFLNDLLAGKKGSMVEARKKAATELATAIARYPDRYVGFGAVPIGLDLQETLQYVNDVIYKNSLTGMGEFTPGNGQIHLMKNIFRASVEFNHLPVWIHAFFPLTIQDINEIAALALEYPETPVILGHLGGCNWLETINLVKEIPNLYLDTSAYYSTFVLGAVINEVPDKCLFGVDRPFGDLQISIDTILRLANSSEISDAVLGGNIARLLQITE</sequence>
<keyword evidence="1" id="KW-0456">Lyase</keyword>
<evidence type="ECO:0000256" key="1">
    <source>
        <dbReference type="ARBA" id="ARBA00023239"/>
    </source>
</evidence>
<dbReference type="EMBL" id="PTJA01000009">
    <property type="protein sequence ID" value="PPK79596.1"/>
    <property type="molecule type" value="Genomic_DNA"/>
</dbReference>
<dbReference type="OrthoDB" id="644687at2"/>
<evidence type="ECO:0000259" key="2">
    <source>
        <dbReference type="Pfam" id="PF04909"/>
    </source>
</evidence>
<dbReference type="Gene3D" id="3.20.20.140">
    <property type="entry name" value="Metal-dependent hydrolases"/>
    <property type="match status" value="1"/>
</dbReference>
<comment type="caution">
    <text evidence="3">The sequence shown here is derived from an EMBL/GenBank/DDBJ whole genome shotgun (WGS) entry which is preliminary data.</text>
</comment>
<proteinExistence type="predicted"/>
<dbReference type="InterPro" id="IPR032466">
    <property type="entry name" value="Metal_Hydrolase"/>
</dbReference>
<dbReference type="AlphaFoldDB" id="A0A2S6HQ31"/>
<gene>
    <name evidence="3" type="ORF">BXY41_10974</name>
</gene>
<dbReference type="Pfam" id="PF04909">
    <property type="entry name" value="Amidohydro_2"/>
    <property type="match status" value="1"/>
</dbReference>
<accession>A0A2S6HQ31</accession>
<reference evidence="3 4" key="1">
    <citation type="submission" date="2018-02" db="EMBL/GenBank/DDBJ databases">
        <title>Genomic Encyclopedia of Archaeal and Bacterial Type Strains, Phase II (KMG-II): from individual species to whole genera.</title>
        <authorList>
            <person name="Goeker M."/>
        </authorList>
    </citation>
    <scope>NUCLEOTIDE SEQUENCE [LARGE SCALE GENOMIC DNA]</scope>
    <source>
        <strain evidence="3 4">DSM 3808</strain>
    </source>
</reference>
<feature type="domain" description="Amidohydrolase-related" evidence="2">
    <location>
        <begin position="73"/>
        <end position="261"/>
    </location>
</feature>
<dbReference type="RefSeq" id="WP_104438019.1">
    <property type="nucleotide sequence ID" value="NZ_PTJA01000009.1"/>
</dbReference>